<organism evidence="1 2">
    <name type="scientific">Panagrolaimus sp. JU765</name>
    <dbReference type="NCBI Taxonomy" id="591449"/>
    <lineage>
        <taxon>Eukaryota</taxon>
        <taxon>Metazoa</taxon>
        <taxon>Ecdysozoa</taxon>
        <taxon>Nematoda</taxon>
        <taxon>Chromadorea</taxon>
        <taxon>Rhabditida</taxon>
        <taxon>Tylenchina</taxon>
        <taxon>Panagrolaimomorpha</taxon>
        <taxon>Panagrolaimoidea</taxon>
        <taxon>Panagrolaimidae</taxon>
        <taxon>Panagrolaimus</taxon>
    </lineage>
</organism>
<name>A0AC34R286_9BILA</name>
<dbReference type="Proteomes" id="UP000887576">
    <property type="component" value="Unplaced"/>
</dbReference>
<protein>
    <submittedName>
        <fullName evidence="2">Amino acid permease/ SLC12A domain-containing protein</fullName>
    </submittedName>
</protein>
<sequence>MPFLKKIFGNKVSTVSTSKINGVVPYGNENGTENSGSIAVRKPTISTRNRSPTSPPNTITRRKMTLKEIIKEQEKQGDKMDYEMMRRDGFKSVSTDVESASVVSTELGKKDKKFDGFGWITGVLIRCILCIFGATLFLRMSWIAGQSGILLGLCVIILSCVVVILTAISMSAIATNGEIKNG</sequence>
<accession>A0AC34R286</accession>
<evidence type="ECO:0000313" key="2">
    <source>
        <dbReference type="WBParaSite" id="JU765_v2.g2719.t1"/>
    </source>
</evidence>
<reference evidence="2" key="1">
    <citation type="submission" date="2022-11" db="UniProtKB">
        <authorList>
            <consortium name="WormBaseParasite"/>
        </authorList>
    </citation>
    <scope>IDENTIFICATION</scope>
</reference>
<proteinExistence type="predicted"/>
<evidence type="ECO:0000313" key="1">
    <source>
        <dbReference type="Proteomes" id="UP000887576"/>
    </source>
</evidence>
<dbReference type="WBParaSite" id="JU765_v2.g2719.t1">
    <property type="protein sequence ID" value="JU765_v2.g2719.t1"/>
    <property type="gene ID" value="JU765_v2.g2719"/>
</dbReference>